<evidence type="ECO:0000256" key="3">
    <source>
        <dbReference type="ARBA" id="ARBA00022679"/>
    </source>
</evidence>
<proteinExistence type="inferred from homology"/>
<dbReference type="RefSeq" id="WP_119408138.1">
    <property type="nucleotide sequence ID" value="NZ_CP032869.1"/>
</dbReference>
<reference evidence="8 9" key="1">
    <citation type="submission" date="2018-10" db="EMBL/GenBank/DDBJ databases">
        <title>Genome sequencing of Mucilaginibacter sp. HYN0043.</title>
        <authorList>
            <person name="Kim M."/>
            <person name="Yi H."/>
        </authorList>
    </citation>
    <scope>NUCLEOTIDE SEQUENCE [LARGE SCALE GENOMIC DNA]</scope>
    <source>
        <strain evidence="8 9">HYN0043</strain>
    </source>
</reference>
<organism evidence="8 9">
    <name type="scientific">Mucilaginibacter celer</name>
    <dbReference type="NCBI Taxonomy" id="2305508"/>
    <lineage>
        <taxon>Bacteria</taxon>
        <taxon>Pseudomonadati</taxon>
        <taxon>Bacteroidota</taxon>
        <taxon>Sphingobacteriia</taxon>
        <taxon>Sphingobacteriales</taxon>
        <taxon>Sphingobacteriaceae</taxon>
        <taxon>Mucilaginibacter</taxon>
    </lineage>
</organism>
<name>A0A494VN55_9SPHI</name>
<feature type="transmembrane region" description="Helical" evidence="7">
    <location>
        <begin position="20"/>
        <end position="39"/>
    </location>
</feature>
<dbReference type="PANTHER" id="PTHR30589:SF0">
    <property type="entry name" value="PHOSPHATIDYLGLYCEROL--PROLIPOPROTEIN DIACYLGLYCERYL TRANSFERASE"/>
    <property type="match status" value="1"/>
</dbReference>
<keyword evidence="9" id="KW-1185">Reference proteome</keyword>
<evidence type="ECO:0000256" key="1">
    <source>
        <dbReference type="ARBA" id="ARBA00007150"/>
    </source>
</evidence>
<keyword evidence="3 8" id="KW-0808">Transferase</keyword>
<evidence type="ECO:0000313" key="9">
    <source>
        <dbReference type="Proteomes" id="UP000270046"/>
    </source>
</evidence>
<protein>
    <submittedName>
        <fullName evidence="8">Diacylglyceryl transferase</fullName>
    </submittedName>
</protein>
<evidence type="ECO:0000256" key="4">
    <source>
        <dbReference type="ARBA" id="ARBA00022692"/>
    </source>
</evidence>
<dbReference type="KEGG" id="muh:HYN43_003495"/>
<feature type="transmembrane region" description="Helical" evidence="7">
    <location>
        <begin position="109"/>
        <end position="125"/>
    </location>
</feature>
<evidence type="ECO:0000256" key="6">
    <source>
        <dbReference type="ARBA" id="ARBA00023136"/>
    </source>
</evidence>
<accession>A0A494VN55</accession>
<dbReference type="GO" id="GO:0008961">
    <property type="term" value="F:phosphatidylglycerol-prolipoprotein diacylglyceryl transferase activity"/>
    <property type="evidence" value="ECO:0007669"/>
    <property type="project" value="InterPro"/>
</dbReference>
<evidence type="ECO:0000256" key="5">
    <source>
        <dbReference type="ARBA" id="ARBA00022989"/>
    </source>
</evidence>
<dbReference type="AlphaFoldDB" id="A0A494VN55"/>
<dbReference type="Pfam" id="PF01790">
    <property type="entry name" value="LGT"/>
    <property type="match status" value="1"/>
</dbReference>
<evidence type="ECO:0000313" key="8">
    <source>
        <dbReference type="EMBL" id="AYL94420.1"/>
    </source>
</evidence>
<keyword evidence="2" id="KW-1003">Cell membrane</keyword>
<feature type="transmembrane region" description="Helical" evidence="7">
    <location>
        <begin position="145"/>
        <end position="163"/>
    </location>
</feature>
<comment type="similarity">
    <text evidence="1">Belongs to the Lgt family.</text>
</comment>
<dbReference type="InterPro" id="IPR001640">
    <property type="entry name" value="Lgt"/>
</dbReference>
<dbReference type="GO" id="GO:0042158">
    <property type="term" value="P:lipoprotein biosynthetic process"/>
    <property type="evidence" value="ECO:0007669"/>
    <property type="project" value="InterPro"/>
</dbReference>
<gene>
    <name evidence="8" type="ORF">HYN43_003495</name>
</gene>
<feature type="transmembrane region" description="Helical" evidence="7">
    <location>
        <begin position="70"/>
        <end position="89"/>
    </location>
</feature>
<feature type="transmembrane region" description="Helical" evidence="7">
    <location>
        <begin position="351"/>
        <end position="374"/>
    </location>
</feature>
<dbReference type="PANTHER" id="PTHR30589">
    <property type="entry name" value="PROLIPOPROTEIN DIACYLGLYCERYL TRANSFERASE"/>
    <property type="match status" value="1"/>
</dbReference>
<dbReference type="EMBL" id="CP032869">
    <property type="protein sequence ID" value="AYL94420.1"/>
    <property type="molecule type" value="Genomic_DNA"/>
</dbReference>
<keyword evidence="6 7" id="KW-0472">Membrane</keyword>
<dbReference type="Proteomes" id="UP000270046">
    <property type="component" value="Chromosome"/>
</dbReference>
<feature type="transmembrane region" description="Helical" evidence="7">
    <location>
        <begin position="183"/>
        <end position="205"/>
    </location>
</feature>
<dbReference type="OrthoDB" id="871140at2"/>
<sequence>MFPTLSSLFEYLFHIRIPVPIQTFGFFVALAFLLPYYVFKSEFKRKEADGLIYAFNETEVVGAPASWLELLINGLLGFLFGFKVIGAFIERSKFVADPTGFIFSKEGNLIAGIIGLIVFAAWIYIDRKKTQLPKPVVETKLVHPYQLNTYLVFMLAFFGFIGAKLFNTIEHWQEFMYQPMKVLFASNGFSFYGGLIFGSVTYLYICHKKGMKLVHLADIGSPGMMLAYGIGRIGCQLSGDGDWGIVNYHPKPGYIPQWMWAFNYPHNAINAGVPIPGCNGFYCSQLAHGVYPTPFYEAAVCLLFFMLMWVFRKKITIPGVMFFTYLVLNGGERLLMEMIRVNPRYNILGMMFTQASLIGLLMLLGGITGFAFIIKNRKNNLQRRHTVV</sequence>
<evidence type="ECO:0000256" key="2">
    <source>
        <dbReference type="ARBA" id="ARBA00022475"/>
    </source>
</evidence>
<keyword evidence="5 7" id="KW-1133">Transmembrane helix</keyword>
<dbReference type="GO" id="GO:0005886">
    <property type="term" value="C:plasma membrane"/>
    <property type="evidence" value="ECO:0007669"/>
    <property type="project" value="InterPro"/>
</dbReference>
<keyword evidence="4 7" id="KW-0812">Transmembrane</keyword>
<evidence type="ECO:0000256" key="7">
    <source>
        <dbReference type="SAM" id="Phobius"/>
    </source>
</evidence>